<gene>
    <name evidence="1" type="ORF">GCM10009824_21260</name>
</gene>
<evidence type="ECO:0000313" key="1">
    <source>
        <dbReference type="EMBL" id="GAA2119976.1"/>
    </source>
</evidence>
<protein>
    <submittedName>
        <fullName evidence="1">Uncharacterized protein</fullName>
    </submittedName>
</protein>
<comment type="caution">
    <text evidence="1">The sequence shown here is derived from an EMBL/GenBank/DDBJ whole genome shotgun (WGS) entry which is preliminary data.</text>
</comment>
<proteinExistence type="predicted"/>
<sequence length="161" mass="18002">MAYTDKVQRFIDDPLCGFTAEQLQERVSGELAKVALAHEPEDFLIEKFCQDYGHSEADARSLFEDVKKFLFLGSIVAASPAPSYWIDQMWHAFILFTKDYADFCNKVGGFIHHRPLPQTSEAQPPLDPTLTLMTAAYGPLSEQHWPAPMGAFGIMDCKAGV</sequence>
<accession>A0ABP5JM58</accession>
<reference evidence="2" key="1">
    <citation type="journal article" date="2019" name="Int. J. Syst. Evol. Microbiol.">
        <title>The Global Catalogue of Microorganisms (GCM) 10K type strain sequencing project: providing services to taxonomists for standard genome sequencing and annotation.</title>
        <authorList>
            <consortium name="The Broad Institute Genomics Platform"/>
            <consortium name="The Broad Institute Genome Sequencing Center for Infectious Disease"/>
            <person name="Wu L."/>
            <person name="Ma J."/>
        </authorList>
    </citation>
    <scope>NUCLEOTIDE SEQUENCE [LARGE SCALE GENOMIC DNA]</scope>
    <source>
        <strain evidence="2">JCM 15914</strain>
    </source>
</reference>
<organism evidence="1 2">
    <name type="scientific">Kocuria atrinae</name>
    <dbReference type="NCBI Taxonomy" id="592377"/>
    <lineage>
        <taxon>Bacteria</taxon>
        <taxon>Bacillati</taxon>
        <taxon>Actinomycetota</taxon>
        <taxon>Actinomycetes</taxon>
        <taxon>Micrococcales</taxon>
        <taxon>Micrococcaceae</taxon>
        <taxon>Kocuria</taxon>
    </lineage>
</organism>
<name>A0ABP5JM58_9MICC</name>
<evidence type="ECO:0000313" key="2">
    <source>
        <dbReference type="Proteomes" id="UP001500166"/>
    </source>
</evidence>
<dbReference type="EMBL" id="BAAAQA010000022">
    <property type="protein sequence ID" value="GAA2119976.1"/>
    <property type="molecule type" value="Genomic_DNA"/>
</dbReference>
<dbReference type="RefSeq" id="WP_344225014.1">
    <property type="nucleotide sequence ID" value="NZ_BAAAQA010000022.1"/>
</dbReference>
<dbReference type="Proteomes" id="UP001500166">
    <property type="component" value="Unassembled WGS sequence"/>
</dbReference>
<keyword evidence="2" id="KW-1185">Reference proteome</keyword>